<dbReference type="EMBL" id="JASCZI010272518">
    <property type="protein sequence ID" value="MED6222574.1"/>
    <property type="molecule type" value="Genomic_DNA"/>
</dbReference>
<evidence type="ECO:0000313" key="1">
    <source>
        <dbReference type="EMBL" id="MED6222574.1"/>
    </source>
</evidence>
<comment type="caution">
    <text evidence="1">The sequence shown here is derived from an EMBL/GenBank/DDBJ whole genome shotgun (WGS) entry which is preliminary data.</text>
</comment>
<reference evidence="1 2" key="1">
    <citation type="journal article" date="2023" name="Plants (Basel)">
        <title>Bridging the Gap: Combining Genomics and Transcriptomics Approaches to Understand Stylosanthes scabra, an Orphan Legume from the Brazilian Caatinga.</title>
        <authorList>
            <person name="Ferreira-Neto J.R.C."/>
            <person name="da Silva M.D."/>
            <person name="Binneck E."/>
            <person name="de Melo N.F."/>
            <person name="da Silva R.H."/>
            <person name="de Melo A.L.T.M."/>
            <person name="Pandolfi V."/>
            <person name="Bustamante F.O."/>
            <person name="Brasileiro-Vidal A.C."/>
            <person name="Benko-Iseppon A.M."/>
        </authorList>
    </citation>
    <scope>NUCLEOTIDE SEQUENCE [LARGE SCALE GENOMIC DNA]</scope>
    <source>
        <tissue evidence="1">Leaves</tissue>
    </source>
</reference>
<name>A0ABU6ZKS3_9FABA</name>
<sequence>MEDEVESHQRAAVVEHPMDEPLFLDHVLSDEEIDLAVLSEAEAAEMNYFTGSSIAFTQPAISKRYDCPTHFSSLNLDAMNEHFSHRQCAPYNDPTIEFELGQEFQNKEAILMAVKTYSINRLVGQDHGRLDSKVIAQYIFAMVKIDPTIAIRVLQGSVEKHFGYKASYRKV</sequence>
<organism evidence="1 2">
    <name type="scientific">Stylosanthes scabra</name>
    <dbReference type="NCBI Taxonomy" id="79078"/>
    <lineage>
        <taxon>Eukaryota</taxon>
        <taxon>Viridiplantae</taxon>
        <taxon>Streptophyta</taxon>
        <taxon>Embryophyta</taxon>
        <taxon>Tracheophyta</taxon>
        <taxon>Spermatophyta</taxon>
        <taxon>Magnoliopsida</taxon>
        <taxon>eudicotyledons</taxon>
        <taxon>Gunneridae</taxon>
        <taxon>Pentapetalae</taxon>
        <taxon>rosids</taxon>
        <taxon>fabids</taxon>
        <taxon>Fabales</taxon>
        <taxon>Fabaceae</taxon>
        <taxon>Papilionoideae</taxon>
        <taxon>50 kb inversion clade</taxon>
        <taxon>dalbergioids sensu lato</taxon>
        <taxon>Dalbergieae</taxon>
        <taxon>Pterocarpus clade</taxon>
        <taxon>Stylosanthes</taxon>
    </lineage>
</organism>
<dbReference type="Proteomes" id="UP001341840">
    <property type="component" value="Unassembled WGS sequence"/>
</dbReference>
<gene>
    <name evidence="1" type="ORF">PIB30_065678</name>
</gene>
<protein>
    <submittedName>
        <fullName evidence="1">Uncharacterized protein</fullName>
    </submittedName>
</protein>
<proteinExistence type="predicted"/>
<keyword evidence="2" id="KW-1185">Reference proteome</keyword>
<evidence type="ECO:0000313" key="2">
    <source>
        <dbReference type="Proteomes" id="UP001341840"/>
    </source>
</evidence>
<accession>A0ABU6ZKS3</accession>